<keyword evidence="2" id="KW-0813">Transport</keyword>
<evidence type="ECO:0000256" key="3">
    <source>
        <dbReference type="ARBA" id="ARBA00022927"/>
    </source>
</evidence>
<comment type="similarity">
    <text evidence="1">Belongs to the importin alpha family.</text>
</comment>
<dbReference type="STRING" id="5865.A7ATR8"/>
<comment type="caution">
    <text evidence="4">The sequence shown here is derived from an EMBL/GenBank/DDBJ whole genome shotgun (WGS) entry which is preliminary data.</text>
</comment>
<protein>
    <submittedName>
        <fullName evidence="4">Uncharacterized protein</fullName>
    </submittedName>
</protein>
<evidence type="ECO:0000256" key="2">
    <source>
        <dbReference type="ARBA" id="ARBA00022448"/>
    </source>
</evidence>
<dbReference type="FunCoup" id="A7ATR8">
    <property type="interactions" value="5"/>
</dbReference>
<dbReference type="Proteomes" id="UP000002173">
    <property type="component" value="Chromosome 2"/>
</dbReference>
<dbReference type="EMBL" id="AAXT01000003">
    <property type="protein sequence ID" value="EDO06329.1"/>
    <property type="molecule type" value="Genomic_DNA"/>
</dbReference>
<dbReference type="AlphaFoldDB" id="A7ATR8"/>
<keyword evidence="5" id="KW-1185">Reference proteome</keyword>
<sequence>MSSITEGNQPQSVLCHVQHDEEGDKDIASLLPQLERGCQIRDTLFNDVIRGFQNNVAVSQQVSALSILRQSIYAYYGDEYTTEVTGRVLTRESTEQLLTEESLYQYVFNRVLSGELYPNKDIIAEFLKVVLAMTECFPIDKYPILLNVDLVQDILLMMERISTVYSRPEVEDGICSTGLSIVKNMMKVMDLPLEVLYKSLKLVLRNGNSATVDFCHLLLTKELLPILKNKTVSVIYNSPRGSRPQMLHECIKSLQMILSSCKQHELESKICRTLVSVCEYSSGIDLLMERQFLPAIVNLANRAVFRYEAIMKELERSKGMFDATSAMKVGESITSDVHQVTFDAVSVISKMAFKGNRRQIMYLLEFGIIDELVKLVNCPISTSIVKTRVANALGNMAYESDREVQAIINAKAIPALVNAYERTIDHNTKLEAAYAICACAAKANRQQLKYIISCNGTYGFLDGIDGIALISVFMDLVCKNDPGLEGNIRLCQIVLNATENILNIGNMESKEYRLPENPYAELLKQHEGDIKLAKLSMFPNYQIAKRALQLSRRYFNHPKGGNKTQKDYTFNDITFDV</sequence>
<dbReference type="eggNOG" id="KOG0166">
    <property type="taxonomic scope" value="Eukaryota"/>
</dbReference>
<dbReference type="InParanoid" id="A7ATR8"/>
<accession>A7ATR8</accession>
<dbReference type="VEuPathDB" id="PiroplasmaDB:BBOV_II003740"/>
<keyword evidence="3" id="KW-0653">Protein transport</keyword>
<evidence type="ECO:0000313" key="5">
    <source>
        <dbReference type="Proteomes" id="UP000002173"/>
    </source>
</evidence>
<proteinExistence type="inferred from homology"/>
<dbReference type="SUPFAM" id="SSF48371">
    <property type="entry name" value="ARM repeat"/>
    <property type="match status" value="1"/>
</dbReference>
<evidence type="ECO:0000313" key="4">
    <source>
        <dbReference type="EMBL" id="EDO06329.1"/>
    </source>
</evidence>
<reference evidence="4 5" key="1">
    <citation type="journal article" date="2007" name="PLoS Pathog.">
        <title>Genome sequence of Babesia bovis and comparative analysis of apicomplexan hemoprotozoa.</title>
        <authorList>
            <person name="Brayton K.A."/>
            <person name="Lau A.O.T."/>
            <person name="Herndon D.R."/>
            <person name="Hannick L."/>
            <person name="Kappmeyer L.S."/>
            <person name="Berens S.J."/>
            <person name="Bidwell S.L."/>
            <person name="Brown W.C."/>
            <person name="Crabtree J."/>
            <person name="Fadrosh D."/>
            <person name="Feldblum T."/>
            <person name="Forberger H.A."/>
            <person name="Haas B.J."/>
            <person name="Howell J.M."/>
            <person name="Khouri H."/>
            <person name="Koo H."/>
            <person name="Mann D.J."/>
            <person name="Norimine J."/>
            <person name="Paulsen I.T."/>
            <person name="Radune D."/>
            <person name="Ren Q."/>
            <person name="Smith R.K. Jr."/>
            <person name="Suarez C.E."/>
            <person name="White O."/>
            <person name="Wortman J.R."/>
            <person name="Knowles D.P. Jr."/>
            <person name="McElwain T.F."/>
            <person name="Nene V.M."/>
        </authorList>
    </citation>
    <scope>NUCLEOTIDE SEQUENCE [LARGE SCALE GENOMIC DNA]</scope>
    <source>
        <strain evidence="4">T2Bo</strain>
    </source>
</reference>
<dbReference type="Gene3D" id="1.25.10.10">
    <property type="entry name" value="Leucine-rich Repeat Variant"/>
    <property type="match status" value="1"/>
</dbReference>
<gene>
    <name evidence="4" type="ORF">BBOV_II003740</name>
</gene>
<dbReference type="InterPro" id="IPR011989">
    <property type="entry name" value="ARM-like"/>
</dbReference>
<dbReference type="OMA" id="YAICACL"/>
<dbReference type="PANTHER" id="PTHR23316">
    <property type="entry name" value="IMPORTIN ALPHA"/>
    <property type="match status" value="1"/>
</dbReference>
<organism evidence="4 5">
    <name type="scientific">Babesia bovis</name>
    <dbReference type="NCBI Taxonomy" id="5865"/>
    <lineage>
        <taxon>Eukaryota</taxon>
        <taxon>Sar</taxon>
        <taxon>Alveolata</taxon>
        <taxon>Apicomplexa</taxon>
        <taxon>Aconoidasida</taxon>
        <taxon>Piroplasmida</taxon>
        <taxon>Babesiidae</taxon>
        <taxon>Babesia</taxon>
    </lineage>
</organism>
<dbReference type="GO" id="GO:0015031">
    <property type="term" value="P:protein transport"/>
    <property type="evidence" value="ECO:0007669"/>
    <property type="project" value="UniProtKB-KW"/>
</dbReference>
<evidence type="ECO:0000256" key="1">
    <source>
        <dbReference type="ARBA" id="ARBA00010394"/>
    </source>
</evidence>
<dbReference type="InterPro" id="IPR016024">
    <property type="entry name" value="ARM-type_fold"/>
</dbReference>
<name>A7ATR8_BABBO</name>